<protein>
    <submittedName>
        <fullName evidence="1">Uncharacterized protein</fullName>
    </submittedName>
</protein>
<name>A0A7G9YL33_9EURY</name>
<sequence length="96" mass="11277">MEEKRIDGKKAVNKLVRGKAPWLSPKQHFGPAVACWIAYQRMTGLTLGKVQPRFIRDLWYRYVRTILKLEKWVADTLHDDYEKIREESVKSSAVQC</sequence>
<organism evidence="1">
    <name type="scientific">Candidatus Methanogaster sp. ANME-2c ERB4</name>
    <dbReference type="NCBI Taxonomy" id="2759911"/>
    <lineage>
        <taxon>Archaea</taxon>
        <taxon>Methanobacteriati</taxon>
        <taxon>Methanobacteriota</taxon>
        <taxon>Stenosarchaea group</taxon>
        <taxon>Methanomicrobia</taxon>
        <taxon>Methanosarcinales</taxon>
        <taxon>ANME-2 cluster</taxon>
        <taxon>Candidatus Methanogasteraceae</taxon>
        <taxon>Candidatus Methanogaster</taxon>
    </lineage>
</organism>
<dbReference type="AlphaFoldDB" id="A0A7G9YL33"/>
<proteinExistence type="predicted"/>
<evidence type="ECO:0000313" key="1">
    <source>
        <dbReference type="EMBL" id="QNO48717.1"/>
    </source>
</evidence>
<gene>
    <name evidence="1" type="ORF">MNILOELO_00019</name>
</gene>
<accession>A0A7G9YL33</accession>
<reference evidence="1" key="1">
    <citation type="submission" date="2020-06" db="EMBL/GenBank/DDBJ databases">
        <title>Unique genomic features of the anaerobic methanotrophic archaea.</title>
        <authorList>
            <person name="Chadwick G.L."/>
            <person name="Skennerton C.T."/>
            <person name="Laso-Perez R."/>
            <person name="Leu A.O."/>
            <person name="Speth D.R."/>
            <person name="Yu H."/>
            <person name="Morgan-Lang C."/>
            <person name="Hatzenpichler R."/>
            <person name="Goudeau D."/>
            <person name="Malmstrom R."/>
            <person name="Brazelton W.J."/>
            <person name="Woyke T."/>
            <person name="Hallam S.J."/>
            <person name="Tyson G.W."/>
            <person name="Wegener G."/>
            <person name="Boetius A."/>
            <person name="Orphan V."/>
        </authorList>
    </citation>
    <scope>NUCLEOTIDE SEQUENCE</scope>
</reference>
<dbReference type="EMBL" id="MT631359">
    <property type="protein sequence ID" value="QNO48717.1"/>
    <property type="molecule type" value="Genomic_DNA"/>
</dbReference>